<sequence>MRLAGSDRDPESTRPGDRPGAKPRAAAEASLRAPHDGAIARAIATEEKLHFKLGLIYSDQPTERLEELYDAGRIAPLAHAPEIDRELFGRSHTVPMMGVDGGSVSGSSPRPEPGDRMRLDTQVP</sequence>
<evidence type="ECO:0000313" key="3">
    <source>
        <dbReference type="Proteomes" id="UP001056374"/>
    </source>
</evidence>
<feature type="compositionally biased region" description="Basic and acidic residues" evidence="1">
    <location>
        <begin position="1"/>
        <end position="20"/>
    </location>
</feature>
<protein>
    <submittedName>
        <fullName evidence="2">Uncharacterized protein</fullName>
    </submittedName>
</protein>
<keyword evidence="3" id="KW-1185">Reference proteome</keyword>
<gene>
    <name evidence="2" type="ORF">NFX46_20140</name>
</gene>
<proteinExistence type="predicted"/>
<dbReference type="RefSeq" id="WP_252551131.1">
    <property type="nucleotide sequence ID" value="NZ_CP099468.1"/>
</dbReference>
<dbReference type="Proteomes" id="UP001056374">
    <property type="component" value="Chromosome"/>
</dbReference>
<evidence type="ECO:0000256" key="1">
    <source>
        <dbReference type="SAM" id="MobiDB-lite"/>
    </source>
</evidence>
<feature type="compositionally biased region" description="Basic and acidic residues" evidence="1">
    <location>
        <begin position="112"/>
        <end position="124"/>
    </location>
</feature>
<evidence type="ECO:0000313" key="2">
    <source>
        <dbReference type="EMBL" id="USQ85849.1"/>
    </source>
</evidence>
<organism evidence="2 3">
    <name type="scientific">Streptomyces phaeoluteigriseus</name>
    <dbReference type="NCBI Taxonomy" id="114686"/>
    <lineage>
        <taxon>Bacteria</taxon>
        <taxon>Bacillati</taxon>
        <taxon>Actinomycetota</taxon>
        <taxon>Actinomycetes</taxon>
        <taxon>Kitasatosporales</taxon>
        <taxon>Streptomycetaceae</taxon>
        <taxon>Streptomyces</taxon>
        <taxon>Streptomyces aurantiacus group</taxon>
    </lineage>
</organism>
<reference evidence="2" key="1">
    <citation type="submission" date="2022-06" db="EMBL/GenBank/DDBJ databases">
        <title>Complete genome sequence of soil microorganisms Streptomyces sp. Qhu-M197 isolated from Alpine meadows habitats on the Tibetan Plateau.</title>
        <authorList>
            <person name="Zhang B."/>
            <person name="Xiang X."/>
            <person name="Fan J."/>
        </authorList>
    </citation>
    <scope>NUCLEOTIDE SEQUENCE</scope>
    <source>
        <strain evidence="2">Qhu-M197</strain>
    </source>
</reference>
<name>A0ABY4ZAK7_9ACTN</name>
<feature type="region of interest" description="Disordered" evidence="1">
    <location>
        <begin position="93"/>
        <end position="124"/>
    </location>
</feature>
<feature type="region of interest" description="Disordered" evidence="1">
    <location>
        <begin position="1"/>
        <end position="33"/>
    </location>
</feature>
<dbReference type="EMBL" id="CP099468">
    <property type="protein sequence ID" value="USQ85849.1"/>
    <property type="molecule type" value="Genomic_DNA"/>
</dbReference>
<accession>A0ABY4ZAK7</accession>